<dbReference type="InterPro" id="IPR021729">
    <property type="entry name" value="DUF3298"/>
</dbReference>
<dbReference type="RefSeq" id="WP_294184698.1">
    <property type="nucleotide sequence ID" value="NZ_JBGFFE010000009.1"/>
</dbReference>
<dbReference type="Pfam" id="PF11738">
    <property type="entry name" value="DUF3298"/>
    <property type="match status" value="1"/>
</dbReference>
<dbReference type="Gene3D" id="3.90.640.20">
    <property type="entry name" value="Heat-shock cognate protein, ATPase"/>
    <property type="match status" value="1"/>
</dbReference>
<comment type="caution">
    <text evidence="2">The sequence shown here is derived from an EMBL/GenBank/DDBJ whole genome shotgun (WGS) entry which is preliminary data.</text>
</comment>
<sequence length="243" mass="28207">MRSNIMGEFEKMLYFNYPDNSNYIFNIGKKHLKFYRRDTNTGSVILKEQKLSPSNFGINYPVISNEGDTESIKKINNLIADKVSSLFKSQVLLPEIIDFHDILGNYEIMLNQKNILSILFNISTYINQAAHGYTKYSSITANTETGQVYDFDDLFNSKVYYTKILNELAKQYIKENDIHLIGKYDGITQDQKYYLTPESLVLYYQIYEYTPYVHGLFKIEIPYAKIKNIINPAGPIAKLIDTM</sequence>
<protein>
    <submittedName>
        <fullName evidence="2">DUF3298 domain-containing protein</fullName>
    </submittedName>
</protein>
<proteinExistence type="predicted"/>
<gene>
    <name evidence="2" type="ORF">AB8S09_07890</name>
</gene>
<evidence type="ECO:0000259" key="1">
    <source>
        <dbReference type="Pfam" id="PF11738"/>
    </source>
</evidence>
<evidence type="ECO:0000313" key="2">
    <source>
        <dbReference type="EMBL" id="MEY8763558.1"/>
    </source>
</evidence>
<feature type="domain" description="DUF3298" evidence="1">
    <location>
        <begin position="152"/>
        <end position="223"/>
    </location>
</feature>
<dbReference type="InterPro" id="IPR037126">
    <property type="entry name" value="PdaC/RsiV-like_sf"/>
</dbReference>
<accession>A0ABV4DWD3</accession>
<evidence type="ECO:0000313" key="3">
    <source>
        <dbReference type="Proteomes" id="UP001565220"/>
    </source>
</evidence>
<dbReference type="Proteomes" id="UP001565220">
    <property type="component" value="Unassembled WGS sequence"/>
</dbReference>
<reference evidence="2 3" key="1">
    <citation type="submission" date="2024-08" db="EMBL/GenBank/DDBJ databases">
        <title>Clostridium lapicellarii sp. nov., and Clostridium renhuaiense sp. nov., two species isolated from the mud in a fermentation cellar used for producing sauce-flavour Chinese liquors.</title>
        <authorList>
            <person name="Yang F."/>
            <person name="Wang H."/>
            <person name="Chen L.Q."/>
            <person name="Zhou N."/>
            <person name="Lu J.J."/>
            <person name="Pu X.X."/>
            <person name="Wan B."/>
            <person name="Wang L."/>
            <person name="Liu S.J."/>
        </authorList>
    </citation>
    <scope>NUCLEOTIDE SEQUENCE [LARGE SCALE GENOMIC DNA]</scope>
    <source>
        <strain evidence="2 3">MT-113</strain>
    </source>
</reference>
<dbReference type="Gene3D" id="3.30.565.40">
    <property type="entry name" value="Fervidobacterium nodosum Rt17-B1 like"/>
    <property type="match status" value="1"/>
</dbReference>
<organism evidence="2 3">
    <name type="scientific">Clostridium lapidicellarium</name>
    <dbReference type="NCBI Taxonomy" id="3240931"/>
    <lineage>
        <taxon>Bacteria</taxon>
        <taxon>Bacillati</taxon>
        <taxon>Bacillota</taxon>
        <taxon>Clostridia</taxon>
        <taxon>Eubacteriales</taxon>
        <taxon>Clostridiaceae</taxon>
        <taxon>Clostridium</taxon>
    </lineage>
</organism>
<keyword evidence="3" id="KW-1185">Reference proteome</keyword>
<name>A0ABV4DWD3_9CLOT</name>
<dbReference type="EMBL" id="JBGFFE010000009">
    <property type="protein sequence ID" value="MEY8763558.1"/>
    <property type="molecule type" value="Genomic_DNA"/>
</dbReference>